<dbReference type="EMBL" id="CAADRP010001552">
    <property type="protein sequence ID" value="VFU40720.1"/>
    <property type="molecule type" value="Genomic_DNA"/>
</dbReference>
<dbReference type="AlphaFoldDB" id="A0A6N2LKK2"/>
<proteinExistence type="predicted"/>
<protein>
    <submittedName>
        <fullName evidence="1">Uncharacterized protein</fullName>
    </submittedName>
</protein>
<organism evidence="1">
    <name type="scientific">Salix viminalis</name>
    <name type="common">Common osier</name>
    <name type="synonym">Basket willow</name>
    <dbReference type="NCBI Taxonomy" id="40686"/>
    <lineage>
        <taxon>Eukaryota</taxon>
        <taxon>Viridiplantae</taxon>
        <taxon>Streptophyta</taxon>
        <taxon>Embryophyta</taxon>
        <taxon>Tracheophyta</taxon>
        <taxon>Spermatophyta</taxon>
        <taxon>Magnoliopsida</taxon>
        <taxon>eudicotyledons</taxon>
        <taxon>Gunneridae</taxon>
        <taxon>Pentapetalae</taxon>
        <taxon>rosids</taxon>
        <taxon>fabids</taxon>
        <taxon>Malpighiales</taxon>
        <taxon>Salicaceae</taxon>
        <taxon>Saliceae</taxon>
        <taxon>Salix</taxon>
    </lineage>
</organism>
<gene>
    <name evidence="1" type="ORF">SVIM_LOCUS235625</name>
</gene>
<evidence type="ECO:0000313" key="1">
    <source>
        <dbReference type="EMBL" id="VFU40720.1"/>
    </source>
</evidence>
<reference evidence="1" key="1">
    <citation type="submission" date="2019-03" db="EMBL/GenBank/DDBJ databases">
        <authorList>
            <person name="Mank J."/>
            <person name="Almeida P."/>
        </authorList>
    </citation>
    <scope>NUCLEOTIDE SEQUENCE</scope>
    <source>
        <strain evidence="1">78183</strain>
    </source>
</reference>
<accession>A0A6N2LKK2</accession>
<name>A0A6N2LKK2_SALVM</name>
<sequence>MQIVLWFDDNLGGSIGAWLAICRGGRKLACGGVLISKETAACGENSGASL</sequence>